<organism evidence="1 2">
    <name type="scientific">Plutella xylostella</name>
    <name type="common">Diamondback moth</name>
    <name type="synonym">Plutella maculipennis</name>
    <dbReference type="NCBI Taxonomy" id="51655"/>
    <lineage>
        <taxon>Eukaryota</taxon>
        <taxon>Metazoa</taxon>
        <taxon>Ecdysozoa</taxon>
        <taxon>Arthropoda</taxon>
        <taxon>Hexapoda</taxon>
        <taxon>Insecta</taxon>
        <taxon>Pterygota</taxon>
        <taxon>Neoptera</taxon>
        <taxon>Endopterygota</taxon>
        <taxon>Lepidoptera</taxon>
        <taxon>Glossata</taxon>
        <taxon>Ditrysia</taxon>
        <taxon>Yponomeutoidea</taxon>
        <taxon>Plutellidae</taxon>
        <taxon>Plutella</taxon>
    </lineage>
</organism>
<keyword evidence="2" id="KW-1185">Reference proteome</keyword>
<comment type="caution">
    <text evidence="1">The sequence shown here is derived from an EMBL/GenBank/DDBJ whole genome shotgun (WGS) entry which is preliminary data.</text>
</comment>
<protein>
    <submittedName>
        <fullName evidence="1">Uncharacterized protein</fullName>
    </submittedName>
</protein>
<feature type="non-terminal residue" evidence="1">
    <location>
        <position position="74"/>
    </location>
</feature>
<accession>A0ABQ7PZA0</accession>
<name>A0ABQ7PZA0_PLUXY</name>
<reference evidence="1 2" key="1">
    <citation type="submission" date="2021-06" db="EMBL/GenBank/DDBJ databases">
        <title>A haploid diamondback moth (Plutella xylostella L.) genome assembly resolves 31 chromosomes and identifies a diamide resistance mutation.</title>
        <authorList>
            <person name="Ward C.M."/>
            <person name="Perry K.D."/>
            <person name="Baker G."/>
            <person name="Powis K."/>
            <person name="Heckel D.G."/>
            <person name="Baxter S.W."/>
        </authorList>
    </citation>
    <scope>NUCLEOTIDE SEQUENCE [LARGE SCALE GENOMIC DNA]</scope>
    <source>
        <strain evidence="1 2">LV</strain>
        <tissue evidence="1">Single pupa</tissue>
    </source>
</reference>
<feature type="non-terminal residue" evidence="1">
    <location>
        <position position="1"/>
    </location>
</feature>
<evidence type="ECO:0000313" key="2">
    <source>
        <dbReference type="Proteomes" id="UP000823941"/>
    </source>
</evidence>
<sequence>KKSSILFCYRYQGDHLGCARGAWLARVELSRRSALSWPPPDISTCPNRTLGPFSHNATLKRRDCDATLGRIYLT</sequence>
<dbReference type="EMBL" id="JAHIBW010000025">
    <property type="protein sequence ID" value="KAG7298023.1"/>
    <property type="molecule type" value="Genomic_DNA"/>
</dbReference>
<dbReference type="Proteomes" id="UP000823941">
    <property type="component" value="Chromosome 25"/>
</dbReference>
<evidence type="ECO:0000313" key="1">
    <source>
        <dbReference type="EMBL" id="KAG7298023.1"/>
    </source>
</evidence>
<gene>
    <name evidence="1" type="ORF">JYU34_018784</name>
</gene>
<proteinExistence type="predicted"/>